<protein>
    <recommendedName>
        <fullName evidence="3">beta-N-acetylhexosaminidase</fullName>
        <ecNumber evidence="3">3.2.1.52</ecNumber>
    </recommendedName>
</protein>
<proteinExistence type="inferred from homology"/>
<dbReference type="PRINTS" id="PR00738">
    <property type="entry name" value="GLHYDRLASE20"/>
</dbReference>
<dbReference type="SUPFAM" id="SSF51445">
    <property type="entry name" value="(Trans)glycosidases"/>
    <property type="match status" value="2"/>
</dbReference>
<evidence type="ECO:0000256" key="1">
    <source>
        <dbReference type="ARBA" id="ARBA00001231"/>
    </source>
</evidence>
<dbReference type="Proteomes" id="UP000759131">
    <property type="component" value="Unassembled WGS sequence"/>
</dbReference>
<dbReference type="Gene3D" id="3.20.20.80">
    <property type="entry name" value="Glycosidases"/>
    <property type="match status" value="2"/>
</dbReference>
<dbReference type="GO" id="GO:0005764">
    <property type="term" value="C:lysosome"/>
    <property type="evidence" value="ECO:0007669"/>
    <property type="project" value="TreeGrafter"/>
</dbReference>
<reference evidence="9" key="1">
    <citation type="submission" date="2020-11" db="EMBL/GenBank/DDBJ databases">
        <authorList>
            <person name="Tran Van P."/>
        </authorList>
    </citation>
    <scope>NUCLEOTIDE SEQUENCE</scope>
</reference>
<comment type="catalytic activity">
    <reaction evidence="1">
        <text>Hydrolysis of terminal non-reducing N-acetyl-D-hexosamine residues in N-acetyl-beta-D-hexosaminides.</text>
        <dbReference type="EC" id="3.2.1.52"/>
    </reaction>
</comment>
<keyword evidence="10" id="KW-1185">Reference proteome</keyword>
<feature type="domain" description="Glycoside hydrolase family 20 catalytic" evidence="7">
    <location>
        <begin position="391"/>
        <end position="539"/>
    </location>
</feature>
<keyword evidence="4" id="KW-0378">Hydrolase</keyword>
<dbReference type="EMBL" id="OC871809">
    <property type="protein sequence ID" value="CAD7635594.1"/>
    <property type="molecule type" value="Genomic_DNA"/>
</dbReference>
<dbReference type="Pfam" id="PF14845">
    <property type="entry name" value="Glycohydro_20b2"/>
    <property type="match status" value="1"/>
</dbReference>
<evidence type="ECO:0000313" key="9">
    <source>
        <dbReference type="EMBL" id="CAD7635594.1"/>
    </source>
</evidence>
<dbReference type="PANTHER" id="PTHR22600">
    <property type="entry name" value="BETA-HEXOSAMINIDASE"/>
    <property type="match status" value="1"/>
</dbReference>
<accession>A0A7R9L5R7</accession>
<dbReference type="InterPro" id="IPR015883">
    <property type="entry name" value="Glyco_hydro_20_cat"/>
</dbReference>
<dbReference type="OrthoDB" id="428480at2759"/>
<organism evidence="9">
    <name type="scientific">Medioppia subpectinata</name>
    <dbReference type="NCBI Taxonomy" id="1979941"/>
    <lineage>
        <taxon>Eukaryota</taxon>
        <taxon>Metazoa</taxon>
        <taxon>Ecdysozoa</taxon>
        <taxon>Arthropoda</taxon>
        <taxon>Chelicerata</taxon>
        <taxon>Arachnida</taxon>
        <taxon>Acari</taxon>
        <taxon>Acariformes</taxon>
        <taxon>Sarcoptiformes</taxon>
        <taxon>Oribatida</taxon>
        <taxon>Brachypylina</taxon>
        <taxon>Oppioidea</taxon>
        <taxon>Oppiidae</taxon>
        <taxon>Medioppia</taxon>
    </lineage>
</organism>
<dbReference type="SUPFAM" id="SSF55545">
    <property type="entry name" value="beta-N-acetylhexosaminidase-like domain"/>
    <property type="match status" value="1"/>
</dbReference>
<dbReference type="GO" id="GO:0030203">
    <property type="term" value="P:glycosaminoglycan metabolic process"/>
    <property type="evidence" value="ECO:0007669"/>
    <property type="project" value="TreeGrafter"/>
</dbReference>
<comment type="similarity">
    <text evidence="2">Belongs to the glycosyl hydrolase 20 family.</text>
</comment>
<dbReference type="InterPro" id="IPR017853">
    <property type="entry name" value="GH"/>
</dbReference>
<feature type="non-terminal residue" evidence="9">
    <location>
        <position position="541"/>
    </location>
</feature>
<dbReference type="Gene3D" id="3.30.379.10">
    <property type="entry name" value="Chitobiase/beta-hexosaminidase domain 2-like"/>
    <property type="match status" value="1"/>
</dbReference>
<evidence type="ECO:0000256" key="3">
    <source>
        <dbReference type="ARBA" id="ARBA00012663"/>
    </source>
</evidence>
<evidence type="ECO:0000259" key="7">
    <source>
        <dbReference type="Pfam" id="PF00728"/>
    </source>
</evidence>
<feature type="domain" description="Beta-hexosaminidase eukaryotic type N-terminal" evidence="8">
    <location>
        <begin position="255"/>
        <end position="368"/>
    </location>
</feature>
<name>A0A7R9L5R7_9ACAR</name>
<dbReference type="PANTHER" id="PTHR22600:SF21">
    <property type="entry name" value="BETA-HEXOSAMINIDASE A"/>
    <property type="match status" value="1"/>
</dbReference>
<evidence type="ECO:0000256" key="4">
    <source>
        <dbReference type="ARBA" id="ARBA00022801"/>
    </source>
</evidence>
<dbReference type="GO" id="GO:0005975">
    <property type="term" value="P:carbohydrate metabolic process"/>
    <property type="evidence" value="ECO:0007669"/>
    <property type="project" value="InterPro"/>
</dbReference>
<gene>
    <name evidence="9" type="ORF">OSB1V03_LOCUS15985</name>
</gene>
<dbReference type="AlphaFoldDB" id="A0A7R9L5R7"/>
<dbReference type="GO" id="GO:0016020">
    <property type="term" value="C:membrane"/>
    <property type="evidence" value="ECO:0007669"/>
    <property type="project" value="TreeGrafter"/>
</dbReference>
<keyword evidence="6" id="KW-0326">Glycosidase</keyword>
<keyword evidence="5" id="KW-0325">Glycoprotein</keyword>
<dbReference type="GO" id="GO:0004563">
    <property type="term" value="F:beta-N-acetylhexosaminidase activity"/>
    <property type="evidence" value="ECO:0007669"/>
    <property type="project" value="UniProtKB-EC"/>
</dbReference>
<evidence type="ECO:0000259" key="8">
    <source>
        <dbReference type="Pfam" id="PF14845"/>
    </source>
</evidence>
<evidence type="ECO:0000256" key="5">
    <source>
        <dbReference type="ARBA" id="ARBA00023180"/>
    </source>
</evidence>
<sequence length="541" mass="62832">MHLKCVNEGMDEVNYGCWQSNPDIAKFMKDQNMTKVNQVEEYYVRKTLTNVKDVGYNTMLWQDPVDNGVKLDKDSIVVIWKDTYLDSNLDLWQNYISKIAKNGYQMVLSACWYLNYISTPYPDKDWEKYYLCDPRHFNGTESEKDLVIGGEVCMWSEFVDGTNVLSRLWPRASSAAERLWSNSESTQDVDTARLRLDQHRCRMLRRGIPAAPILNGYCGDYEWEMNNQEKLMDLGDRGVQATTCPKGNVPEPGNPWPLPQQWVRSADVSTLDPKGFRFDTNMKSCDVLVNGMKRYRDIIFLDQRSVKSSQHPVLKSVFIDVQHINDCDFPKHEEDESYTLNITLNGSAKITSVTVWGALRALETFSQLVYQNEITKEISVNSTQITDFPRYKFRAMHLDTARHFVPKKVILANLDAMAYNKFNVFHWHIIDDQSFPFESIRYPELTKKGAYSPKHVYTQKDVSDIIEYSRMRGIRVIPEIDSPGHTHAMARAFPELLTPCYGQKDKPYTPHYPDYSASELLNPLKNFTFVFLKELFKEFKQ</sequence>
<evidence type="ECO:0000256" key="6">
    <source>
        <dbReference type="ARBA" id="ARBA00023295"/>
    </source>
</evidence>
<evidence type="ECO:0000256" key="2">
    <source>
        <dbReference type="ARBA" id="ARBA00006285"/>
    </source>
</evidence>
<dbReference type="Pfam" id="PF00728">
    <property type="entry name" value="Glyco_hydro_20"/>
    <property type="match status" value="2"/>
</dbReference>
<evidence type="ECO:0000313" key="10">
    <source>
        <dbReference type="Proteomes" id="UP000759131"/>
    </source>
</evidence>
<dbReference type="EMBL" id="CAJPIZ010017234">
    <property type="protein sequence ID" value="CAG2116024.1"/>
    <property type="molecule type" value="Genomic_DNA"/>
</dbReference>
<dbReference type="GO" id="GO:0006689">
    <property type="term" value="P:ganglioside catabolic process"/>
    <property type="evidence" value="ECO:0007669"/>
    <property type="project" value="TreeGrafter"/>
</dbReference>
<dbReference type="EC" id="3.2.1.52" evidence="3"/>
<dbReference type="InterPro" id="IPR025705">
    <property type="entry name" value="Beta_hexosaminidase_sua/sub"/>
</dbReference>
<dbReference type="InterPro" id="IPR029019">
    <property type="entry name" value="HEX_eukaryotic_N"/>
</dbReference>
<feature type="domain" description="Glycoside hydrolase family 20 catalytic" evidence="7">
    <location>
        <begin position="5"/>
        <end position="182"/>
    </location>
</feature>
<dbReference type="InterPro" id="IPR029018">
    <property type="entry name" value="Hex-like_dom2"/>
</dbReference>